<comment type="caution">
    <text evidence="3">The sequence shown here is derived from an EMBL/GenBank/DDBJ whole genome shotgun (WGS) entry which is preliminary data.</text>
</comment>
<feature type="signal peptide" evidence="1">
    <location>
        <begin position="1"/>
        <end position="32"/>
    </location>
</feature>
<dbReference type="CDD" id="cd01300">
    <property type="entry name" value="YtcJ_like"/>
    <property type="match status" value="1"/>
</dbReference>
<dbReference type="GO" id="GO:0016810">
    <property type="term" value="F:hydrolase activity, acting on carbon-nitrogen (but not peptide) bonds"/>
    <property type="evidence" value="ECO:0007669"/>
    <property type="project" value="InterPro"/>
</dbReference>
<feature type="chain" id="PRO_5031157778" description="Amidohydrolase 3 domain-containing protein" evidence="1">
    <location>
        <begin position="33"/>
        <end position="561"/>
    </location>
</feature>
<organism evidence="3 4">
    <name type="scientific">Sphingomonas melonis</name>
    <dbReference type="NCBI Taxonomy" id="152682"/>
    <lineage>
        <taxon>Bacteria</taxon>
        <taxon>Pseudomonadati</taxon>
        <taxon>Pseudomonadota</taxon>
        <taxon>Alphaproteobacteria</taxon>
        <taxon>Sphingomonadales</taxon>
        <taxon>Sphingomonadaceae</taxon>
        <taxon>Sphingomonas</taxon>
    </lineage>
</organism>
<dbReference type="InterPro" id="IPR032466">
    <property type="entry name" value="Metal_Hydrolase"/>
</dbReference>
<evidence type="ECO:0000313" key="4">
    <source>
        <dbReference type="Proteomes" id="UP000517753"/>
    </source>
</evidence>
<gene>
    <name evidence="3" type="ORF">HD841_001245</name>
</gene>
<reference evidence="3 4" key="1">
    <citation type="submission" date="2020-07" db="EMBL/GenBank/DDBJ databases">
        <authorList>
            <person name="Partida-Martinez L."/>
            <person name="Huntemann M."/>
            <person name="Clum A."/>
            <person name="Wang J."/>
            <person name="Palaniappan K."/>
            <person name="Ritter S."/>
            <person name="Chen I.-M."/>
            <person name="Stamatis D."/>
            <person name="Reddy T."/>
            <person name="O'Malley R."/>
            <person name="Daum C."/>
            <person name="Shapiro N."/>
            <person name="Ivanova N."/>
            <person name="Kyrpides N."/>
            <person name="Woyke T."/>
        </authorList>
    </citation>
    <scope>NUCLEOTIDE SEQUENCE [LARGE SCALE GENOMIC DNA]</scope>
    <source>
        <strain evidence="3 4">AS2.3</strain>
    </source>
</reference>
<evidence type="ECO:0000259" key="2">
    <source>
        <dbReference type="Pfam" id="PF07969"/>
    </source>
</evidence>
<dbReference type="Gene3D" id="3.10.310.70">
    <property type="match status" value="1"/>
</dbReference>
<sequence length="561" mass="59993">MARWVINGGARGAVRAMMWATAAILPAAAAQADGIVDNVNGLTLDKDGKVVRFQALLVTPEGRVGKLLGAKDKRPEKLDWRVDFKGKTLLPGMIDAHGHVMELGFRALELDLSDTKSLAEAQAKIAAYARANPDKAWIIGGGWNQEAWGLGRFPTAAELDAAVGDRPVWLARADGHASWGNSAALKAAGVTAKSVSPAGGRIEKGAGGQPAGVFVDAAQGLVAKVVPQPLGKDRNAAFIKAQTILLSYGVTATADMGTSIEDWLTYRRIGDLGGLRVRIMSYGMGVDTTVQIGGTGPTPWLYDDKLKLVGVKLYADGALGSRGAWLKAPYADAPGQSGAGFMSDTVLRNLMSRAAMDGYQVAVHAIGDRANAEVLDAIDEMAQTYKGDRRWRVEHAQIVDPIDLPRFGKYGTIASMQPTHETGDRVMAEARLGAQRLTGAYAWASMLKNGSKLAFGSDYPVERPDPWAGWAAAFTRQDADGQPFGGWRPEEAVTREQAWWGFTGGAAYAGFAEDRIGRLAPGLRADFIIVDRDPLLATPTDLRATKVQETWVGGVKAWERK</sequence>
<dbReference type="Pfam" id="PF07969">
    <property type="entry name" value="Amidohydro_3"/>
    <property type="match status" value="1"/>
</dbReference>
<dbReference type="PANTHER" id="PTHR22642:SF2">
    <property type="entry name" value="PROTEIN LONG AFTER FAR-RED 3"/>
    <property type="match status" value="1"/>
</dbReference>
<dbReference type="Proteomes" id="UP000517753">
    <property type="component" value="Unassembled WGS sequence"/>
</dbReference>
<dbReference type="AlphaFoldDB" id="A0A7Y9FNP0"/>
<evidence type="ECO:0000313" key="3">
    <source>
        <dbReference type="EMBL" id="NYD89476.1"/>
    </source>
</evidence>
<accession>A0A7Y9FNP0</accession>
<dbReference type="InterPro" id="IPR013108">
    <property type="entry name" value="Amidohydro_3"/>
</dbReference>
<keyword evidence="4" id="KW-1185">Reference proteome</keyword>
<dbReference type="SUPFAM" id="SSF51556">
    <property type="entry name" value="Metallo-dependent hydrolases"/>
    <property type="match status" value="1"/>
</dbReference>
<proteinExistence type="predicted"/>
<protein>
    <recommendedName>
        <fullName evidence="2">Amidohydrolase 3 domain-containing protein</fullName>
    </recommendedName>
</protein>
<dbReference type="Gene3D" id="2.30.40.10">
    <property type="entry name" value="Urease, subunit C, domain 1"/>
    <property type="match status" value="1"/>
</dbReference>
<keyword evidence="1" id="KW-0732">Signal</keyword>
<dbReference type="PANTHER" id="PTHR22642">
    <property type="entry name" value="IMIDAZOLONEPROPIONASE"/>
    <property type="match status" value="1"/>
</dbReference>
<dbReference type="InterPro" id="IPR033932">
    <property type="entry name" value="YtcJ-like"/>
</dbReference>
<dbReference type="EMBL" id="JACCBY010000001">
    <property type="protein sequence ID" value="NYD89476.1"/>
    <property type="molecule type" value="Genomic_DNA"/>
</dbReference>
<dbReference type="Gene3D" id="3.20.20.140">
    <property type="entry name" value="Metal-dependent hydrolases"/>
    <property type="match status" value="1"/>
</dbReference>
<dbReference type="InterPro" id="IPR011059">
    <property type="entry name" value="Metal-dep_hydrolase_composite"/>
</dbReference>
<reference evidence="3 4" key="2">
    <citation type="submission" date="2020-08" db="EMBL/GenBank/DDBJ databases">
        <title>The Agave Microbiome: Exploring the role of microbial communities in plant adaptations to desert environments.</title>
        <authorList>
            <person name="Partida-Martinez L.P."/>
        </authorList>
    </citation>
    <scope>NUCLEOTIDE SEQUENCE [LARGE SCALE GENOMIC DNA]</scope>
    <source>
        <strain evidence="3 4">AS2.3</strain>
    </source>
</reference>
<dbReference type="SUPFAM" id="SSF51338">
    <property type="entry name" value="Composite domain of metallo-dependent hydrolases"/>
    <property type="match status" value="1"/>
</dbReference>
<feature type="domain" description="Amidohydrolase 3" evidence="2">
    <location>
        <begin position="82"/>
        <end position="555"/>
    </location>
</feature>
<name>A0A7Y9FNP0_9SPHN</name>
<evidence type="ECO:0000256" key="1">
    <source>
        <dbReference type="SAM" id="SignalP"/>
    </source>
</evidence>